<proteinExistence type="predicted"/>
<sequence length="294" mass="33200">MGQSIKCSSENILKLIIEKGGRAEDLWTRDIAGTSIPILEILLEHGWNINYRGPHWDPMPFMWHIVEHDDIVAWCLEHGASVFLNKNGYAYHHGACPEILEKAAQYATVSTFELLRSKGAPLGWRPLHLAVEQAVLLSASRVQVEAKGNNEKTNEKRATLARKYSERMAMVRHLIDVIGVDVNALDRPDGRRTQNYVAGNALCYVAQCYGFPDGLNSEELVWFLLDRGADPAAALVEAKGVDNPEFLQDVQAWKENARPSWSKRALRYWPSWLSRQPTTSHDRAADCSEHQEKT</sequence>
<evidence type="ECO:0000313" key="2">
    <source>
        <dbReference type="Proteomes" id="UP000799324"/>
    </source>
</evidence>
<dbReference type="SUPFAM" id="SSF48403">
    <property type="entry name" value="Ankyrin repeat"/>
    <property type="match status" value="1"/>
</dbReference>
<dbReference type="Proteomes" id="UP000799324">
    <property type="component" value="Unassembled WGS sequence"/>
</dbReference>
<gene>
    <name evidence="1" type="ORF">K491DRAFT_594946</name>
</gene>
<evidence type="ECO:0000313" key="1">
    <source>
        <dbReference type="EMBL" id="KAF2657445.1"/>
    </source>
</evidence>
<protein>
    <recommendedName>
        <fullName evidence="3">Ankyrin</fullName>
    </recommendedName>
</protein>
<reference evidence="1" key="1">
    <citation type="journal article" date="2020" name="Stud. Mycol.">
        <title>101 Dothideomycetes genomes: a test case for predicting lifestyles and emergence of pathogens.</title>
        <authorList>
            <person name="Haridas S."/>
            <person name="Albert R."/>
            <person name="Binder M."/>
            <person name="Bloem J."/>
            <person name="Labutti K."/>
            <person name="Salamov A."/>
            <person name="Andreopoulos B."/>
            <person name="Baker S."/>
            <person name="Barry K."/>
            <person name="Bills G."/>
            <person name="Bluhm B."/>
            <person name="Cannon C."/>
            <person name="Castanera R."/>
            <person name="Culley D."/>
            <person name="Daum C."/>
            <person name="Ezra D."/>
            <person name="Gonzalez J."/>
            <person name="Henrissat B."/>
            <person name="Kuo A."/>
            <person name="Liang C."/>
            <person name="Lipzen A."/>
            <person name="Lutzoni F."/>
            <person name="Magnuson J."/>
            <person name="Mondo S."/>
            <person name="Nolan M."/>
            <person name="Ohm R."/>
            <person name="Pangilinan J."/>
            <person name="Park H.-J."/>
            <person name="Ramirez L."/>
            <person name="Alfaro M."/>
            <person name="Sun H."/>
            <person name="Tritt A."/>
            <person name="Yoshinaga Y."/>
            <person name="Zwiers L.-H."/>
            <person name="Turgeon B."/>
            <person name="Goodwin S."/>
            <person name="Spatafora J."/>
            <person name="Crous P."/>
            <person name="Grigoriev I."/>
        </authorList>
    </citation>
    <scope>NUCLEOTIDE SEQUENCE</scope>
    <source>
        <strain evidence="1">CBS 122681</strain>
    </source>
</reference>
<name>A0A6A6TBU1_9PLEO</name>
<dbReference type="OrthoDB" id="426293at2759"/>
<organism evidence="1 2">
    <name type="scientific">Lophiostoma macrostomum CBS 122681</name>
    <dbReference type="NCBI Taxonomy" id="1314788"/>
    <lineage>
        <taxon>Eukaryota</taxon>
        <taxon>Fungi</taxon>
        <taxon>Dikarya</taxon>
        <taxon>Ascomycota</taxon>
        <taxon>Pezizomycotina</taxon>
        <taxon>Dothideomycetes</taxon>
        <taxon>Pleosporomycetidae</taxon>
        <taxon>Pleosporales</taxon>
        <taxon>Lophiostomataceae</taxon>
        <taxon>Lophiostoma</taxon>
    </lineage>
</organism>
<dbReference type="AlphaFoldDB" id="A0A6A6TBU1"/>
<dbReference type="InterPro" id="IPR036770">
    <property type="entry name" value="Ankyrin_rpt-contain_sf"/>
</dbReference>
<evidence type="ECO:0008006" key="3">
    <source>
        <dbReference type="Google" id="ProtNLM"/>
    </source>
</evidence>
<keyword evidence="2" id="KW-1185">Reference proteome</keyword>
<dbReference type="Gene3D" id="1.25.40.20">
    <property type="entry name" value="Ankyrin repeat-containing domain"/>
    <property type="match status" value="1"/>
</dbReference>
<dbReference type="EMBL" id="MU004325">
    <property type="protein sequence ID" value="KAF2657445.1"/>
    <property type="molecule type" value="Genomic_DNA"/>
</dbReference>
<accession>A0A6A6TBU1</accession>